<dbReference type="PROSITE" id="PS52019">
    <property type="entry name" value="PKS_MFAS_DH"/>
    <property type="match status" value="1"/>
</dbReference>
<dbReference type="GO" id="GO:0004312">
    <property type="term" value="F:fatty acid synthase activity"/>
    <property type="evidence" value="ECO:0007669"/>
    <property type="project" value="TreeGrafter"/>
</dbReference>
<dbReference type="InterPro" id="IPR016039">
    <property type="entry name" value="Thiolase-like"/>
</dbReference>
<dbReference type="InterPro" id="IPR049552">
    <property type="entry name" value="PKS_DH_N"/>
</dbReference>
<evidence type="ECO:0000313" key="9">
    <source>
        <dbReference type="EMBL" id="TCO53678.1"/>
    </source>
</evidence>
<feature type="domain" description="Carrier" evidence="6">
    <location>
        <begin position="1830"/>
        <end position="1905"/>
    </location>
</feature>
<gene>
    <name evidence="9" type="ORF">EV192_110267</name>
</gene>
<dbReference type="CDD" id="cd08956">
    <property type="entry name" value="KR_3_FAS_SDR_x"/>
    <property type="match status" value="1"/>
</dbReference>
<protein>
    <submittedName>
        <fullName evidence="9">Acyl transferase domain-containing protein</fullName>
    </submittedName>
</protein>
<dbReference type="GO" id="GO:0031177">
    <property type="term" value="F:phosphopantetheine binding"/>
    <property type="evidence" value="ECO:0007669"/>
    <property type="project" value="InterPro"/>
</dbReference>
<dbReference type="InterPro" id="IPR049900">
    <property type="entry name" value="PKS_mFAS_DH"/>
</dbReference>
<dbReference type="InterPro" id="IPR018201">
    <property type="entry name" value="Ketoacyl_synth_AS"/>
</dbReference>
<feature type="active site" description="Proton donor; for dehydratase activity" evidence="5">
    <location>
        <position position="1392"/>
    </location>
</feature>
<dbReference type="InterPro" id="IPR014031">
    <property type="entry name" value="Ketoacyl_synth_C"/>
</dbReference>
<feature type="domain" description="PKS/mFAS DH" evidence="8">
    <location>
        <begin position="1210"/>
        <end position="1508"/>
    </location>
</feature>
<dbReference type="PROSITE" id="PS50075">
    <property type="entry name" value="CARRIER"/>
    <property type="match status" value="1"/>
</dbReference>
<sequence length="1976" mass="209437">MTRSPVERRGEDGVDLPMVPLVISAKTQAAVAGQATRLLSCLGETKEDLGYSLACRTSFDHRAVVFGAGMVDLEHGLTELGRGENAPGLVRGTGRFAGSTAFLFSGDGGSGVGYELYDAYPVFAAAVDAVQEQFDDLTPESVVFALEVALYRLLESWDVRPDFIAGCGVGEIAAAHVAGVLAIEDACALVADAEAEVEFRPAVVPIVSTVTGAAADQIVSARQPARFTDAVEYMAAQGVTRFLAVGPDSLLAEMAKDVVEYAVVVSAMRRDRPEVATLLGAVSQLYVTGVDVDWKAYFAESGARLVELPTYPYGTTASDDHAGLSVDSLTVLETPNRLAGATGMTLAATSVYDHPTVRDVAAHIEGAGEPMPVDLNGDHDPIVVVAMSCRYPGGVMTPEELWRMVADGVDVMSALPTDRGWVDGPYPDAGGFLYDAADFDAGFFGISPREAVEMDPQQRLLLETSWEAFERAGIDPATLKGSPTGVFAGVMYHDYGGGTAGSVVSGRISYTFGFEGPAVTVDTACSSSLVALHLAAQALRGGECTFALVGGVTVMATPDNFLYFGQQGGLAPDGRCKPFAAAANGTGWSEGVGVLLVERLSDARSNGHPVLAVVRGSAINQDGASNGMTAPNGPAQQRVIRQALANAGLSTADVDVVEAHGTGTPLGDPVEALALQATYGQGGEPVWLGSVKSNMGHTQAAAGVAGVIKMIMAMRHGVMPRTLHVDRPSPDVDWSVGSVRLLTEQREWSGPIRRAAISSFGLSGTNAHVIIEHVAEVPTKSRSVPIVPWVISARTPAALADQAARLKSYVEQRTDLAPADIGFALATTRKAFEYRATVVGDRGKLIRGLGLLARGESGQSLVRGKKSTGKTALLFTGQGAQRLGMGRELHETYPVFAEAFDAVVAELDKRLDLPLRGVFWGADEDLARQTEFVQTGLFAVEVALYRLLESWGIKPDFLAGHSFGDIAAAHVAGVLSLVDACRLVASRGRLMQALPAGGAMVAIQATEEEVAQLVTDKVSVAAVNGPNSVVVSGVEDVVVEIAARFAAQGRRTERLRVSHAFHSSLMEPMLADFQVVAESVTYHEPSIPLVSTGDADYWVGHVRRPVRFMDDVRWLAAQGVTRFVEVGPDAVLTWQAERCLETEAVLVPLQRENRPEAMALVTAVGQLYASGMDVDWAAFFAGAQRVDLPTYAFQRQRYWMDAPAAPAPLHPFVTAMVPALDSDAVTFTGVLDGQSWLADHVIQGEAMLPGTAFVDLAIWAGDQVGSSMIDELTLHAPLVVNSQAVQIVVGALEDDRRTVQIYARSDDRWTLHASGLLAAGTDALFDLTEWPPPGAQPLLVSYPDLREHGYAYGPAFQAVRAAWARAGELFAEVVLPDGVDVRGFGIHPVLLDAALHVALGPDTRVPFEWRGVSLHAGGMTAVRVRIAGNRIEIADESGLPVLSVRSLAARPMRTVGTYRVEWTPVATTDAELTDTAVYEVWSPDGPVPMAVRTLYDEVDAALTDWVLEPDSGRLVVVTRNAVSTEDGEGVDVRQAPVWGLVRAVEAANPGRFMLVDTDRTTASEEALAGAVAADQPEVAIRAGEVRVPRLVETAGAAREWAGTVLITGGTGGIGAALARHLVAAHGVRSLVLASRRGIDSPGAAALRTELGRLGATVRIVACDVSTKDQLAELLADHPVSSVIHAAGVAEGDAMAPKVEGAWHLHELTRDLDLTAFVLVSSASGMFPVPGQEEYAAANVFMDALAAQRRAQGLPATSLAYGLWDIDTPISRALQGMPTLSVAEGLRAFDIASEALVVAMAGPVPTRKKITRTGPRLRERVAGLATDQRERIILDVVRGHVAQVLGYASGASIDPDQAFHQLGFDSAACVELRDQLNHATGLRLPVTLTVDHPNTQAVTDLIAAELAGQDHALLTELDRLETVLESATMDKAEYAEVVRRLRVIAARYVEPADALVTEKDIESATASEILKILDQEL</sequence>
<dbReference type="SUPFAM" id="SSF51735">
    <property type="entry name" value="NAD(P)-binding Rossmann-fold domains"/>
    <property type="match status" value="2"/>
</dbReference>
<dbReference type="GO" id="GO:0006633">
    <property type="term" value="P:fatty acid biosynthetic process"/>
    <property type="evidence" value="ECO:0007669"/>
    <property type="project" value="InterPro"/>
</dbReference>
<dbReference type="PROSITE" id="PS00606">
    <property type="entry name" value="KS3_1"/>
    <property type="match status" value="1"/>
</dbReference>
<evidence type="ECO:0000256" key="5">
    <source>
        <dbReference type="PROSITE-ProRule" id="PRU01363"/>
    </source>
</evidence>
<dbReference type="SMART" id="SM00822">
    <property type="entry name" value="PKS_KR"/>
    <property type="match status" value="1"/>
</dbReference>
<evidence type="ECO:0000256" key="2">
    <source>
        <dbReference type="ARBA" id="ARBA00022553"/>
    </source>
</evidence>
<dbReference type="InterPro" id="IPR020806">
    <property type="entry name" value="PKS_PP-bd"/>
</dbReference>
<dbReference type="SUPFAM" id="SSF47336">
    <property type="entry name" value="ACP-like"/>
    <property type="match status" value="2"/>
</dbReference>
<dbReference type="EMBL" id="SLWS01000010">
    <property type="protein sequence ID" value="TCO53678.1"/>
    <property type="molecule type" value="Genomic_DNA"/>
</dbReference>
<organism evidence="9 10">
    <name type="scientific">Actinocrispum wychmicini</name>
    <dbReference type="NCBI Taxonomy" id="1213861"/>
    <lineage>
        <taxon>Bacteria</taxon>
        <taxon>Bacillati</taxon>
        <taxon>Actinomycetota</taxon>
        <taxon>Actinomycetes</taxon>
        <taxon>Pseudonocardiales</taxon>
        <taxon>Pseudonocardiaceae</taxon>
        <taxon>Actinocrispum</taxon>
    </lineage>
</organism>
<dbReference type="InterPro" id="IPR014030">
    <property type="entry name" value="Ketoacyl_synth_N"/>
</dbReference>
<dbReference type="Gene3D" id="3.30.70.3290">
    <property type="match status" value="1"/>
</dbReference>
<accession>A0A4R2JAJ2</accession>
<dbReference type="InterPro" id="IPR020841">
    <property type="entry name" value="PKS_Beta-ketoAc_synthase_dom"/>
</dbReference>
<dbReference type="SUPFAM" id="SSF55048">
    <property type="entry name" value="Probable ACP-binding domain of malonyl-CoA ACP transacylase"/>
    <property type="match status" value="1"/>
</dbReference>
<dbReference type="Pfam" id="PF22953">
    <property type="entry name" value="SpnB_Rossmann"/>
    <property type="match status" value="1"/>
</dbReference>
<dbReference type="Gene3D" id="1.10.1200.10">
    <property type="entry name" value="ACP-like"/>
    <property type="match status" value="2"/>
</dbReference>
<dbReference type="Gene3D" id="3.40.366.10">
    <property type="entry name" value="Malonyl-Coenzyme A Acyl Carrier Protein, domain 2"/>
    <property type="match status" value="2"/>
</dbReference>
<dbReference type="SMART" id="SM00826">
    <property type="entry name" value="PKS_DH"/>
    <property type="match status" value="1"/>
</dbReference>
<dbReference type="InterPro" id="IPR036736">
    <property type="entry name" value="ACP-like_sf"/>
</dbReference>
<dbReference type="CDD" id="cd00833">
    <property type="entry name" value="PKS"/>
    <property type="match status" value="1"/>
</dbReference>
<evidence type="ECO:0000256" key="3">
    <source>
        <dbReference type="ARBA" id="ARBA00022679"/>
    </source>
</evidence>
<dbReference type="PROSITE" id="PS52004">
    <property type="entry name" value="KS3_2"/>
    <property type="match status" value="1"/>
</dbReference>
<dbReference type="InterPro" id="IPR020807">
    <property type="entry name" value="PKS_DH"/>
</dbReference>
<comment type="caution">
    <text evidence="9">The sequence shown here is derived from an EMBL/GenBank/DDBJ whole genome shotgun (WGS) entry which is preliminary data.</text>
</comment>
<dbReference type="Pfam" id="PF00698">
    <property type="entry name" value="Acyl_transf_1"/>
    <property type="match status" value="1"/>
</dbReference>
<dbReference type="PANTHER" id="PTHR43775:SF51">
    <property type="entry name" value="INACTIVE PHENOLPHTHIOCEROL SYNTHESIS POLYKETIDE SYNTHASE TYPE I PKS1-RELATED"/>
    <property type="match status" value="1"/>
</dbReference>
<keyword evidence="1" id="KW-0596">Phosphopantetheine</keyword>
<dbReference type="Pfam" id="PF08659">
    <property type="entry name" value="KR"/>
    <property type="match status" value="1"/>
</dbReference>
<dbReference type="InterPro" id="IPR016036">
    <property type="entry name" value="Malonyl_transacylase_ACP-bd"/>
</dbReference>
<dbReference type="InterPro" id="IPR001227">
    <property type="entry name" value="Ac_transferase_dom_sf"/>
</dbReference>
<dbReference type="InterPro" id="IPR009081">
    <property type="entry name" value="PP-bd_ACP"/>
</dbReference>
<dbReference type="InterPro" id="IPR055123">
    <property type="entry name" value="SpnB-like_Rossmann"/>
</dbReference>
<dbReference type="SUPFAM" id="SSF53901">
    <property type="entry name" value="Thiolase-like"/>
    <property type="match status" value="1"/>
</dbReference>
<dbReference type="SMART" id="SM00823">
    <property type="entry name" value="PKS_PP"/>
    <property type="match status" value="2"/>
</dbReference>
<evidence type="ECO:0000313" key="10">
    <source>
        <dbReference type="Proteomes" id="UP000295680"/>
    </source>
</evidence>
<dbReference type="FunFam" id="3.40.47.10:FF:000019">
    <property type="entry name" value="Polyketide synthase type I"/>
    <property type="match status" value="1"/>
</dbReference>
<dbReference type="Pfam" id="PF00550">
    <property type="entry name" value="PP-binding"/>
    <property type="match status" value="2"/>
</dbReference>
<dbReference type="Pfam" id="PF02801">
    <property type="entry name" value="Ketoacyl-synt_C"/>
    <property type="match status" value="1"/>
</dbReference>
<dbReference type="GO" id="GO:0004315">
    <property type="term" value="F:3-oxoacyl-[acyl-carrier-protein] synthase activity"/>
    <property type="evidence" value="ECO:0007669"/>
    <property type="project" value="InterPro"/>
</dbReference>
<reference evidence="9 10" key="1">
    <citation type="submission" date="2019-03" db="EMBL/GenBank/DDBJ databases">
        <title>Genomic Encyclopedia of Type Strains, Phase IV (KMG-IV): sequencing the most valuable type-strain genomes for metagenomic binning, comparative biology and taxonomic classification.</title>
        <authorList>
            <person name="Goeker M."/>
        </authorList>
    </citation>
    <scope>NUCLEOTIDE SEQUENCE [LARGE SCALE GENOMIC DNA]</scope>
    <source>
        <strain evidence="9 10">DSM 45934</strain>
    </source>
</reference>
<feature type="active site" description="Proton acceptor; for dehydratase activity" evidence="5">
    <location>
        <position position="1240"/>
    </location>
</feature>
<dbReference type="Gene3D" id="3.10.129.110">
    <property type="entry name" value="Polyketide synthase dehydratase"/>
    <property type="match status" value="1"/>
</dbReference>
<dbReference type="Proteomes" id="UP000295680">
    <property type="component" value="Unassembled WGS sequence"/>
</dbReference>
<evidence type="ECO:0000259" key="8">
    <source>
        <dbReference type="PROSITE" id="PS52019"/>
    </source>
</evidence>
<dbReference type="PANTHER" id="PTHR43775">
    <property type="entry name" value="FATTY ACID SYNTHASE"/>
    <property type="match status" value="1"/>
</dbReference>
<dbReference type="InterPro" id="IPR016035">
    <property type="entry name" value="Acyl_Trfase/lysoPLipase"/>
</dbReference>
<dbReference type="SMART" id="SM00827">
    <property type="entry name" value="PKS_AT"/>
    <property type="match status" value="1"/>
</dbReference>
<dbReference type="Pfam" id="PF21089">
    <property type="entry name" value="PKS_DH_N"/>
    <property type="match status" value="1"/>
</dbReference>
<dbReference type="InterPro" id="IPR049551">
    <property type="entry name" value="PKS_DH_C"/>
</dbReference>
<dbReference type="InterPro" id="IPR036291">
    <property type="entry name" value="NAD(P)-bd_dom_sf"/>
</dbReference>
<dbReference type="Gene3D" id="3.40.47.10">
    <property type="match status" value="1"/>
</dbReference>
<feature type="domain" description="Ketosynthase family 3 (KS3)" evidence="7">
    <location>
        <begin position="379"/>
        <end position="773"/>
    </location>
</feature>
<evidence type="ECO:0000256" key="1">
    <source>
        <dbReference type="ARBA" id="ARBA00022450"/>
    </source>
</evidence>
<dbReference type="SUPFAM" id="SSF52151">
    <property type="entry name" value="FabD/lysophospholipase-like"/>
    <property type="match status" value="2"/>
</dbReference>
<dbReference type="SMART" id="SM00825">
    <property type="entry name" value="PKS_KS"/>
    <property type="match status" value="1"/>
</dbReference>
<feature type="region of interest" description="N-terminal hotdog fold" evidence="5">
    <location>
        <begin position="1210"/>
        <end position="1324"/>
    </location>
</feature>
<dbReference type="InterPro" id="IPR032821">
    <property type="entry name" value="PKS_assoc"/>
</dbReference>
<dbReference type="Pfam" id="PF00109">
    <property type="entry name" value="ketoacyl-synt"/>
    <property type="match status" value="1"/>
</dbReference>
<dbReference type="InterPro" id="IPR013968">
    <property type="entry name" value="PKS_KR"/>
</dbReference>
<dbReference type="InterPro" id="IPR014043">
    <property type="entry name" value="Acyl_transferase_dom"/>
</dbReference>
<feature type="region of interest" description="C-terminal hotdog fold" evidence="5">
    <location>
        <begin position="1335"/>
        <end position="1508"/>
    </location>
</feature>
<name>A0A4R2JAJ2_9PSEU</name>
<dbReference type="InterPro" id="IPR042104">
    <property type="entry name" value="PKS_dehydratase_sf"/>
</dbReference>
<keyword evidence="3 9" id="KW-0808">Transferase</keyword>
<keyword evidence="4" id="KW-0012">Acyltransferase</keyword>
<dbReference type="Pfam" id="PF16197">
    <property type="entry name" value="KAsynt_C_assoc"/>
    <property type="match status" value="1"/>
</dbReference>
<dbReference type="InterPro" id="IPR050091">
    <property type="entry name" value="PKS_NRPS_Biosynth_Enz"/>
</dbReference>
<evidence type="ECO:0000259" key="7">
    <source>
        <dbReference type="PROSITE" id="PS52004"/>
    </source>
</evidence>
<dbReference type="InterPro" id="IPR057326">
    <property type="entry name" value="KR_dom"/>
</dbReference>
<proteinExistence type="predicted"/>
<keyword evidence="2" id="KW-0597">Phosphoprotein</keyword>
<evidence type="ECO:0000259" key="6">
    <source>
        <dbReference type="PROSITE" id="PS50075"/>
    </source>
</evidence>
<keyword evidence="10" id="KW-1185">Reference proteome</keyword>
<dbReference type="Gene3D" id="3.40.50.720">
    <property type="entry name" value="NAD(P)-binding Rossmann-like Domain"/>
    <property type="match status" value="1"/>
</dbReference>
<dbReference type="Pfam" id="PF14765">
    <property type="entry name" value="PS-DH"/>
    <property type="match status" value="1"/>
</dbReference>
<evidence type="ECO:0000256" key="4">
    <source>
        <dbReference type="ARBA" id="ARBA00023315"/>
    </source>
</evidence>